<protein>
    <recommendedName>
        <fullName evidence="3">Arginine/agmatine antiporter</fullName>
    </recommendedName>
</protein>
<dbReference type="EMBL" id="BRXS01000005">
    <property type="protein sequence ID" value="GLC27108.1"/>
    <property type="molecule type" value="Genomic_DNA"/>
</dbReference>
<evidence type="ECO:0000256" key="4">
    <source>
        <dbReference type="ARBA" id="ARBA00022475"/>
    </source>
</evidence>
<dbReference type="Proteomes" id="UP001161325">
    <property type="component" value="Unassembled WGS sequence"/>
</dbReference>
<dbReference type="Pfam" id="PF13520">
    <property type="entry name" value="AA_permease_2"/>
    <property type="match status" value="1"/>
</dbReference>
<dbReference type="PANTHER" id="PTHR42770:SF18">
    <property type="entry name" value="ARGININE_AGMATINE ANTIPORTER"/>
    <property type="match status" value="1"/>
</dbReference>
<keyword evidence="4" id="KW-1003">Cell membrane</keyword>
<accession>A0AA37QHT8</accession>
<feature type="transmembrane region" description="Helical" evidence="9">
    <location>
        <begin position="196"/>
        <end position="216"/>
    </location>
</feature>
<evidence type="ECO:0000256" key="5">
    <source>
        <dbReference type="ARBA" id="ARBA00022692"/>
    </source>
</evidence>
<keyword evidence="5 9" id="KW-0812">Transmembrane</keyword>
<feature type="transmembrane region" description="Helical" evidence="9">
    <location>
        <begin position="124"/>
        <end position="147"/>
    </location>
</feature>
<dbReference type="GO" id="GO:0005886">
    <property type="term" value="C:plasma membrane"/>
    <property type="evidence" value="ECO:0007669"/>
    <property type="project" value="UniProtKB-SubCell"/>
</dbReference>
<evidence type="ECO:0000256" key="3">
    <source>
        <dbReference type="ARBA" id="ARBA00021069"/>
    </source>
</evidence>
<dbReference type="InterPro" id="IPR002293">
    <property type="entry name" value="AA/rel_permease1"/>
</dbReference>
<feature type="transmembrane region" description="Helical" evidence="9">
    <location>
        <begin position="20"/>
        <end position="45"/>
    </location>
</feature>
<proteinExistence type="inferred from homology"/>
<comment type="similarity">
    <text evidence="2">Belongs to the amino acid-polyamine-organocation (APC) superfamily. Basic amino acid/polyamine antiporter (APA) (TC 2.A.3.2) family.</text>
</comment>
<evidence type="ECO:0000256" key="6">
    <source>
        <dbReference type="ARBA" id="ARBA00022989"/>
    </source>
</evidence>
<feature type="transmembrane region" description="Helical" evidence="9">
    <location>
        <begin position="51"/>
        <end position="71"/>
    </location>
</feature>
<evidence type="ECO:0000313" key="11">
    <source>
        <dbReference type="Proteomes" id="UP001161325"/>
    </source>
</evidence>
<dbReference type="InterPro" id="IPR050367">
    <property type="entry name" value="APC_superfamily"/>
</dbReference>
<dbReference type="PANTHER" id="PTHR42770">
    <property type="entry name" value="AMINO ACID TRANSPORTER-RELATED"/>
    <property type="match status" value="1"/>
</dbReference>
<evidence type="ECO:0000256" key="2">
    <source>
        <dbReference type="ARBA" id="ARBA00008220"/>
    </source>
</evidence>
<feature type="transmembrane region" description="Helical" evidence="9">
    <location>
        <begin position="412"/>
        <end position="429"/>
    </location>
</feature>
<feature type="transmembrane region" description="Helical" evidence="9">
    <location>
        <begin position="384"/>
        <end position="406"/>
    </location>
</feature>
<evidence type="ECO:0000256" key="7">
    <source>
        <dbReference type="ARBA" id="ARBA00023136"/>
    </source>
</evidence>
<evidence type="ECO:0000256" key="1">
    <source>
        <dbReference type="ARBA" id="ARBA00004651"/>
    </source>
</evidence>
<name>A0AA37QHT8_9BACT</name>
<feature type="transmembrane region" description="Helical" evidence="9">
    <location>
        <begin position="328"/>
        <end position="346"/>
    </location>
</feature>
<dbReference type="Gene3D" id="1.20.1740.10">
    <property type="entry name" value="Amino acid/polyamine transporter I"/>
    <property type="match status" value="1"/>
</dbReference>
<sequence length="447" mass="45483">MRPTGSQAPPAHLERVIGPWALGANAVNLTVGAGIFALPAVVAGMLGPAALVAYAVCGVLILLVLGCFAEVGGRVTGSGGAVIYVEEAFGPLAGFLTWVVFALPFSVASDAAIVHVLMDALAGFVPALGSGVARLAGMALLVGVLAAVNVRGVREGTRLSVAVTVAKLLPLLLLIALGVAAMQWRALAWSGWPSARALGATSLVLFFAFMGAESALTPSGEIRDPARTVPRGMLGAALALVLLYTALQATAQGVLGDGLARQTDAPLAATAARLAGDAGRRIVLACTAIAGFGALAADMVGAPRGFLAMAERGLLPAPLARVHPRRRTPWVAIVAFAAFIFAAAATGSFRGLAVLSSISLLLVYLGVCLAALRLRRTRPPAPGTFRLPGGPTVPLLAVATVCWLLAQSTRTEALGMAAVLALATPYYALRRRTRAAPLAPAVAHPPH</sequence>
<feature type="transmembrane region" description="Helical" evidence="9">
    <location>
        <begin position="352"/>
        <end position="372"/>
    </location>
</feature>
<feature type="transmembrane region" description="Helical" evidence="9">
    <location>
        <begin position="228"/>
        <end position="247"/>
    </location>
</feature>
<comment type="caution">
    <text evidence="10">The sequence shown here is derived from an EMBL/GenBank/DDBJ whole genome shotgun (WGS) entry which is preliminary data.</text>
</comment>
<organism evidence="10 11">
    <name type="scientific">Roseisolibacter agri</name>
    <dbReference type="NCBI Taxonomy" id="2014610"/>
    <lineage>
        <taxon>Bacteria</taxon>
        <taxon>Pseudomonadati</taxon>
        <taxon>Gemmatimonadota</taxon>
        <taxon>Gemmatimonadia</taxon>
        <taxon>Gemmatimonadales</taxon>
        <taxon>Gemmatimonadaceae</taxon>
        <taxon>Roseisolibacter</taxon>
    </lineage>
</organism>
<comment type="function">
    <text evidence="8">Major component of the acid-resistance (AR) system allowing enteric pathogens to survive the acidic environment in the stomach. Exchanges extracellular arginine for its intracellular decarboxylation product agmatine (Agm) thereby expelling intracellular protons. Probably undergoes several conformational states in order to translocate the substrate across the membrane; keeps the substrate accessible to only 1 side of the membrane at a time by opening and closing 3 membrane-internal gates.</text>
</comment>
<evidence type="ECO:0000256" key="8">
    <source>
        <dbReference type="ARBA" id="ARBA00045636"/>
    </source>
</evidence>
<dbReference type="GO" id="GO:0022857">
    <property type="term" value="F:transmembrane transporter activity"/>
    <property type="evidence" value="ECO:0007669"/>
    <property type="project" value="InterPro"/>
</dbReference>
<gene>
    <name evidence="10" type="ORF">rosag_36210</name>
</gene>
<keyword evidence="7 9" id="KW-0472">Membrane</keyword>
<keyword evidence="6 9" id="KW-1133">Transmembrane helix</keyword>
<feature type="transmembrane region" description="Helical" evidence="9">
    <location>
        <begin position="282"/>
        <end position="307"/>
    </location>
</feature>
<dbReference type="PIRSF" id="PIRSF006060">
    <property type="entry name" value="AA_transporter"/>
    <property type="match status" value="1"/>
</dbReference>
<keyword evidence="11" id="KW-1185">Reference proteome</keyword>
<feature type="transmembrane region" description="Helical" evidence="9">
    <location>
        <begin position="159"/>
        <end position="184"/>
    </location>
</feature>
<dbReference type="AlphaFoldDB" id="A0AA37QHT8"/>
<evidence type="ECO:0000256" key="9">
    <source>
        <dbReference type="SAM" id="Phobius"/>
    </source>
</evidence>
<evidence type="ECO:0000313" key="10">
    <source>
        <dbReference type="EMBL" id="GLC27108.1"/>
    </source>
</evidence>
<comment type="subcellular location">
    <subcellularLocation>
        <location evidence="1">Cell membrane</location>
        <topology evidence="1">Multi-pass membrane protein</topology>
    </subcellularLocation>
</comment>
<reference evidence="10" key="1">
    <citation type="submission" date="2022-08" db="EMBL/GenBank/DDBJ databases">
        <title>Draft genome sequencing of Roseisolibacter agri AW1220.</title>
        <authorList>
            <person name="Tobiishi Y."/>
            <person name="Tonouchi A."/>
        </authorList>
    </citation>
    <scope>NUCLEOTIDE SEQUENCE</scope>
    <source>
        <strain evidence="10">AW1220</strain>
    </source>
</reference>
<dbReference type="RefSeq" id="WP_284351554.1">
    <property type="nucleotide sequence ID" value="NZ_BRXS01000005.1"/>
</dbReference>